<protein>
    <submittedName>
        <fullName evidence="1">Uncharacterized protein</fullName>
    </submittedName>
</protein>
<evidence type="ECO:0000313" key="2">
    <source>
        <dbReference type="Proteomes" id="UP000193335"/>
    </source>
</evidence>
<organism evidence="1 2">
    <name type="scientific">Bradyrhizobium japonicum</name>
    <dbReference type="NCBI Taxonomy" id="375"/>
    <lineage>
        <taxon>Bacteria</taxon>
        <taxon>Pseudomonadati</taxon>
        <taxon>Pseudomonadota</taxon>
        <taxon>Alphaproteobacteria</taxon>
        <taxon>Hyphomicrobiales</taxon>
        <taxon>Nitrobacteraceae</taxon>
        <taxon>Bradyrhizobium</taxon>
    </lineage>
</organism>
<accession>A0A1Y2JQ58</accession>
<dbReference type="AlphaFoldDB" id="A0A1Y2JQ58"/>
<gene>
    <name evidence="1" type="ORF">BSZ19_16585</name>
</gene>
<sequence>MNRPYYHHMEQIAAAISNAAIRNALVSTIELHRTLEDVTKTSVSAVRESADLSPAGKTKKAREVIGSRAWEVIEAKMLARRLAERIEEKRAAVQLPAIDKTDAAGAILRNRVRDQLAGKTPQELRALIPTMSPLFLQTILEAPELIGADAQTVDVARTQAIELAHPGMTAKLEADRDAVNLLANATAAMANTYGELGELPNKTALELFLNERVVDQRHIAAEVERLITEA</sequence>
<dbReference type="EMBL" id="NAFL01000243">
    <property type="protein sequence ID" value="OSJ33254.1"/>
    <property type="molecule type" value="Genomic_DNA"/>
</dbReference>
<reference evidence="1 2" key="1">
    <citation type="submission" date="2017-03" db="EMBL/GenBank/DDBJ databases">
        <title>Whole genome sequences of fourteen strains of Bradyrhizobium canariense and one strain of Bradyrhizobium japonicum isolated from Lupinus (Papilionoideae: Genisteae) species in Algeria.</title>
        <authorList>
            <person name="Crovadore J."/>
            <person name="Chekireb D."/>
            <person name="Brachmann A."/>
            <person name="Chablais R."/>
            <person name="Cochard B."/>
            <person name="Lefort F."/>
        </authorList>
    </citation>
    <scope>NUCLEOTIDE SEQUENCE [LARGE SCALE GENOMIC DNA]</scope>
    <source>
        <strain evidence="1 2">UBMA197</strain>
    </source>
</reference>
<dbReference type="Proteomes" id="UP000193335">
    <property type="component" value="Unassembled WGS sequence"/>
</dbReference>
<comment type="caution">
    <text evidence="1">The sequence shown here is derived from an EMBL/GenBank/DDBJ whole genome shotgun (WGS) entry which is preliminary data.</text>
</comment>
<evidence type="ECO:0000313" key="1">
    <source>
        <dbReference type="EMBL" id="OSJ33254.1"/>
    </source>
</evidence>
<name>A0A1Y2JQ58_BRAJP</name>
<proteinExistence type="predicted"/>